<sequence length="101" mass="10982">MNELSSFVYGLRLIERGVSAGGKLWAVLNLPSVLSTLAFHQQEKKLLSAATSTGEKTMNDAAKGCHTVQGQKSFDNEHIAESKRHSLPTAKTCKRKLGAVR</sequence>
<gene>
    <name evidence="1" type="ORF">TNIN_454011</name>
</gene>
<dbReference type="EMBL" id="BMAV01002316">
    <property type="protein sequence ID" value="GFY41130.1"/>
    <property type="molecule type" value="Genomic_DNA"/>
</dbReference>
<proteinExistence type="predicted"/>
<accession>A0A8X7BRJ9</accession>
<evidence type="ECO:0000313" key="1">
    <source>
        <dbReference type="EMBL" id="GFY41130.1"/>
    </source>
</evidence>
<comment type="caution">
    <text evidence="1">The sequence shown here is derived from an EMBL/GenBank/DDBJ whole genome shotgun (WGS) entry which is preliminary data.</text>
</comment>
<organism evidence="1 2">
    <name type="scientific">Trichonephila inaurata madagascariensis</name>
    <dbReference type="NCBI Taxonomy" id="2747483"/>
    <lineage>
        <taxon>Eukaryota</taxon>
        <taxon>Metazoa</taxon>
        <taxon>Ecdysozoa</taxon>
        <taxon>Arthropoda</taxon>
        <taxon>Chelicerata</taxon>
        <taxon>Arachnida</taxon>
        <taxon>Araneae</taxon>
        <taxon>Araneomorphae</taxon>
        <taxon>Entelegynae</taxon>
        <taxon>Araneoidea</taxon>
        <taxon>Nephilidae</taxon>
        <taxon>Trichonephila</taxon>
        <taxon>Trichonephila inaurata</taxon>
    </lineage>
</organism>
<dbReference type="Proteomes" id="UP000886998">
    <property type="component" value="Unassembled WGS sequence"/>
</dbReference>
<evidence type="ECO:0000313" key="2">
    <source>
        <dbReference type="Proteomes" id="UP000886998"/>
    </source>
</evidence>
<name>A0A8X7BRJ9_9ARAC</name>
<dbReference type="AlphaFoldDB" id="A0A8X7BRJ9"/>
<protein>
    <submittedName>
        <fullName evidence="1">Uncharacterized protein</fullName>
    </submittedName>
</protein>
<reference evidence="1" key="1">
    <citation type="submission" date="2020-08" db="EMBL/GenBank/DDBJ databases">
        <title>Multicomponent nature underlies the extraordinary mechanical properties of spider dragline silk.</title>
        <authorList>
            <person name="Kono N."/>
            <person name="Nakamura H."/>
            <person name="Mori M."/>
            <person name="Yoshida Y."/>
            <person name="Ohtoshi R."/>
            <person name="Malay A.D."/>
            <person name="Moran D.A.P."/>
            <person name="Tomita M."/>
            <person name="Numata K."/>
            <person name="Arakawa K."/>
        </authorList>
    </citation>
    <scope>NUCLEOTIDE SEQUENCE</scope>
</reference>
<keyword evidence="2" id="KW-1185">Reference proteome</keyword>